<name>A0A6A6I219_9PLEO</name>
<dbReference type="EMBL" id="ML987203">
    <property type="protein sequence ID" value="KAF2244199.1"/>
    <property type="molecule type" value="Genomic_DNA"/>
</dbReference>
<reference evidence="2" key="1">
    <citation type="journal article" date="2020" name="Stud. Mycol.">
        <title>101 Dothideomycetes genomes: a test case for predicting lifestyles and emergence of pathogens.</title>
        <authorList>
            <person name="Haridas S."/>
            <person name="Albert R."/>
            <person name="Binder M."/>
            <person name="Bloem J."/>
            <person name="Labutti K."/>
            <person name="Salamov A."/>
            <person name="Andreopoulos B."/>
            <person name="Baker S."/>
            <person name="Barry K."/>
            <person name="Bills G."/>
            <person name="Bluhm B."/>
            <person name="Cannon C."/>
            <person name="Castanera R."/>
            <person name="Culley D."/>
            <person name="Daum C."/>
            <person name="Ezra D."/>
            <person name="Gonzalez J."/>
            <person name="Henrissat B."/>
            <person name="Kuo A."/>
            <person name="Liang C."/>
            <person name="Lipzen A."/>
            <person name="Lutzoni F."/>
            <person name="Magnuson J."/>
            <person name="Mondo S."/>
            <person name="Nolan M."/>
            <person name="Ohm R."/>
            <person name="Pangilinan J."/>
            <person name="Park H.-J."/>
            <person name="Ramirez L."/>
            <person name="Alfaro M."/>
            <person name="Sun H."/>
            <person name="Tritt A."/>
            <person name="Yoshinaga Y."/>
            <person name="Zwiers L.-H."/>
            <person name="Turgeon B."/>
            <person name="Goodwin S."/>
            <person name="Spatafora J."/>
            <person name="Crous P."/>
            <person name="Grigoriev I."/>
        </authorList>
    </citation>
    <scope>NUCLEOTIDE SEQUENCE</scope>
    <source>
        <strain evidence="2">CBS 122368</strain>
    </source>
</reference>
<feature type="compositionally biased region" description="Acidic residues" evidence="1">
    <location>
        <begin position="159"/>
        <end position="171"/>
    </location>
</feature>
<dbReference type="RefSeq" id="XP_033679203.1">
    <property type="nucleotide sequence ID" value="XM_033827127.1"/>
</dbReference>
<dbReference type="AlphaFoldDB" id="A0A6A6I219"/>
<accession>A0A6A6I219</accession>
<dbReference type="Proteomes" id="UP000800094">
    <property type="component" value="Unassembled WGS sequence"/>
</dbReference>
<evidence type="ECO:0000313" key="2">
    <source>
        <dbReference type="EMBL" id="KAF2244199.1"/>
    </source>
</evidence>
<feature type="compositionally biased region" description="Basic and acidic residues" evidence="1">
    <location>
        <begin position="360"/>
        <end position="377"/>
    </location>
</feature>
<feature type="compositionally biased region" description="Acidic residues" evidence="1">
    <location>
        <begin position="386"/>
        <end position="395"/>
    </location>
</feature>
<feature type="region of interest" description="Disordered" evidence="1">
    <location>
        <begin position="353"/>
        <end position="395"/>
    </location>
</feature>
<feature type="compositionally biased region" description="Polar residues" evidence="1">
    <location>
        <begin position="178"/>
        <end position="193"/>
    </location>
</feature>
<dbReference type="OrthoDB" id="3750421at2759"/>
<sequence length="588" mass="66787">MVSVYYPSRWESERKAKRTQISTVIDELGLQPNAQTPARGVQKFDNRYVTALAAAVTAIAKGLKGLDEKELVDAARSGKYVAEEIEGLLEQYGEDIWGRNAERAHLKKDLVFERESDRKLLKERLHDWIFLKAFNKWRNSKQYANRKAQLAEESMNQEQEAESSDEEELDAGAEAPIPSTNNPNDNKHTSSTPTRLYHPYFPITEPWSEQQWSSFRARPKVNLHTILTSLGLIPRSVNIAKAYIPRCFENDPTLVAFSDELTTIAKRVQMSLDAKDVAKAAANPNYLDAEIDELLYNFGPDLWGQHLEVKEDRNRLEYENDEQRQIIWLHIHQWIFMKVYNSVRYVDWVSNGKKRKPRSRSRDSSERSKKAKTDTGAKSKKNITDAQDEADNSDWETITDADENEGLEVDEDTAIHGRNKLADLLRKYFLDSNRNDDAFGETALLNELEHECAANSDVFTSALPPSDKPLLATFSSILAAWIDWRRTVVRIKAYLPSLPPNPAIANKQRAILASTIREKREAFQRMKVDIAGLKMGPEDALCVGCIKIMGLKGTTKEGKEILRVFRDRLAGFAAEVGDLEGDELTVGE</sequence>
<gene>
    <name evidence="2" type="ORF">BU26DRAFT_509138</name>
</gene>
<evidence type="ECO:0000313" key="3">
    <source>
        <dbReference type="Proteomes" id="UP000800094"/>
    </source>
</evidence>
<evidence type="ECO:0000256" key="1">
    <source>
        <dbReference type="SAM" id="MobiDB-lite"/>
    </source>
</evidence>
<feature type="region of interest" description="Disordered" evidence="1">
    <location>
        <begin position="148"/>
        <end position="193"/>
    </location>
</feature>
<keyword evidence="3" id="KW-1185">Reference proteome</keyword>
<organism evidence="2 3">
    <name type="scientific">Trematosphaeria pertusa</name>
    <dbReference type="NCBI Taxonomy" id="390896"/>
    <lineage>
        <taxon>Eukaryota</taxon>
        <taxon>Fungi</taxon>
        <taxon>Dikarya</taxon>
        <taxon>Ascomycota</taxon>
        <taxon>Pezizomycotina</taxon>
        <taxon>Dothideomycetes</taxon>
        <taxon>Pleosporomycetidae</taxon>
        <taxon>Pleosporales</taxon>
        <taxon>Massarineae</taxon>
        <taxon>Trematosphaeriaceae</taxon>
        <taxon>Trematosphaeria</taxon>
    </lineage>
</organism>
<proteinExistence type="predicted"/>
<protein>
    <submittedName>
        <fullName evidence="2">Uncharacterized protein</fullName>
    </submittedName>
</protein>
<dbReference type="GeneID" id="54580457"/>